<feature type="compositionally biased region" description="Low complexity" evidence="1">
    <location>
        <begin position="13"/>
        <end position="26"/>
    </location>
</feature>
<evidence type="ECO:0000313" key="4">
    <source>
        <dbReference type="Proteomes" id="UP000024635"/>
    </source>
</evidence>
<organism evidence="3 4">
    <name type="scientific">Ancylostoma ceylanicum</name>
    <dbReference type="NCBI Taxonomy" id="53326"/>
    <lineage>
        <taxon>Eukaryota</taxon>
        <taxon>Metazoa</taxon>
        <taxon>Ecdysozoa</taxon>
        <taxon>Nematoda</taxon>
        <taxon>Chromadorea</taxon>
        <taxon>Rhabditida</taxon>
        <taxon>Rhabditina</taxon>
        <taxon>Rhabditomorpha</taxon>
        <taxon>Strongyloidea</taxon>
        <taxon>Ancylostomatidae</taxon>
        <taxon>Ancylostomatinae</taxon>
        <taxon>Ancylostoma</taxon>
    </lineage>
</organism>
<reference evidence="4" key="1">
    <citation type="journal article" date="2015" name="Nat. Genet.">
        <title>The genome and transcriptome of the zoonotic hookworm Ancylostoma ceylanicum identify infection-specific gene families.</title>
        <authorList>
            <person name="Schwarz E.M."/>
            <person name="Hu Y."/>
            <person name="Antoshechkin I."/>
            <person name="Miller M.M."/>
            <person name="Sternberg P.W."/>
            <person name="Aroian R.V."/>
        </authorList>
    </citation>
    <scope>NUCLEOTIDE SEQUENCE</scope>
    <source>
        <strain evidence="4">HY135</strain>
    </source>
</reference>
<evidence type="ECO:0000256" key="1">
    <source>
        <dbReference type="SAM" id="MobiDB-lite"/>
    </source>
</evidence>
<feature type="compositionally biased region" description="Low complexity" evidence="1">
    <location>
        <begin position="39"/>
        <end position="50"/>
    </location>
</feature>
<evidence type="ECO:0000256" key="2">
    <source>
        <dbReference type="SAM" id="Phobius"/>
    </source>
</evidence>
<gene>
    <name evidence="3" type="primary">Acey_s0098.g3095</name>
    <name evidence="3" type="ORF">Y032_0098g3095</name>
</gene>
<keyword evidence="2" id="KW-0812">Transmembrane</keyword>
<comment type="caution">
    <text evidence="3">The sequence shown here is derived from an EMBL/GenBank/DDBJ whole genome shotgun (WGS) entry which is preliminary data.</text>
</comment>
<evidence type="ECO:0000313" key="3">
    <source>
        <dbReference type="EMBL" id="EYC02733.1"/>
    </source>
</evidence>
<feature type="compositionally biased region" description="Polar residues" evidence="1">
    <location>
        <begin position="66"/>
        <end position="80"/>
    </location>
</feature>
<keyword evidence="4" id="KW-1185">Reference proteome</keyword>
<name>A0A016TJH7_9BILA</name>
<feature type="region of interest" description="Disordered" evidence="1">
    <location>
        <begin position="1"/>
        <end position="87"/>
    </location>
</feature>
<accession>A0A016TJH7</accession>
<feature type="compositionally biased region" description="Low complexity" evidence="1">
    <location>
        <begin position="236"/>
        <end position="248"/>
    </location>
</feature>
<dbReference type="AlphaFoldDB" id="A0A016TJH7"/>
<keyword evidence="2" id="KW-0472">Membrane</keyword>
<feature type="region of interest" description="Disordered" evidence="1">
    <location>
        <begin position="336"/>
        <end position="369"/>
    </location>
</feature>
<dbReference type="Proteomes" id="UP000024635">
    <property type="component" value="Unassembled WGS sequence"/>
</dbReference>
<feature type="compositionally biased region" description="Basic and acidic residues" evidence="1">
    <location>
        <begin position="343"/>
        <end position="357"/>
    </location>
</feature>
<dbReference type="EMBL" id="JARK01001434">
    <property type="protein sequence ID" value="EYC02733.1"/>
    <property type="molecule type" value="Genomic_DNA"/>
</dbReference>
<proteinExistence type="predicted"/>
<sequence length="679" mass="75559">MAMAPRSELKPVSQPSSSGSSGEPTSIQTPATPVTSAQAPPAVAPGSAPAPMAPGPAPTAVAPSKRATTPLGSASSQSQKDTADTVEAAKARLERINLRRRRQRRHKWSRRVGGCCRLSLIVILGISVLLFVISSTALVFELAIKEDSTWKLQTIPLSYNFENFAVSSNSETCNEIGRTLYVEGHSIFGVAAGMVRCLAIAEPHQSGIHAFDVALFLEMGINEVCQQTAKHTRLPSVKSSNVSENSTNSEEDSLEEDTYDYSLEGAYEALLSKMSDTERKTLELKFNRFRKNYPISSNYATFLRVIGCEQMLRDEYSNTVDKAYRHATYSEGDIMEAPPWQSLDDHAPSSHDHKDVADPESENVDEVAPSGAVPVVVPEGKQPMHSMATVPRTNDNKITGGNNATQLLDDSRTERITWLDIPTLELNTKHSACRSIYGRNPNVLIDLFSTTGPMQNYSVIIEPVPIDWTFLRPVRAFFWNLHGVLQRLYNKRHHIFLRSRRSTGIRRRREFPYSGNFFTILDRRRQQAIAYSGTARTSLGNVGNCDTAEISLRPLIVFNDEIKLVMAGSGGEITESFEVPRMVQTLLLYLAHSEPVDTALTIPLFFPYSRKYTYHTDGLPWTFLKKWHRPALSADRRVRKLGKPGPLSKRDTISAIEVRNGSIPIFFNRDETFIVINGV</sequence>
<feature type="region of interest" description="Disordered" evidence="1">
    <location>
        <begin position="235"/>
        <end position="256"/>
    </location>
</feature>
<keyword evidence="2" id="KW-1133">Transmembrane helix</keyword>
<protein>
    <submittedName>
        <fullName evidence="3">Uncharacterized protein</fullName>
    </submittedName>
</protein>
<feature type="transmembrane region" description="Helical" evidence="2">
    <location>
        <begin position="114"/>
        <end position="140"/>
    </location>
</feature>
<feature type="compositionally biased region" description="Polar residues" evidence="1">
    <location>
        <begin position="27"/>
        <end position="38"/>
    </location>
</feature>